<feature type="compositionally biased region" description="Low complexity" evidence="10">
    <location>
        <begin position="1185"/>
        <end position="1198"/>
    </location>
</feature>
<feature type="repeat" description="ANK" evidence="8">
    <location>
        <begin position="244"/>
        <end position="276"/>
    </location>
</feature>
<evidence type="ECO:0000256" key="2">
    <source>
        <dbReference type="ARBA" id="ARBA00022490"/>
    </source>
</evidence>
<evidence type="ECO:0000256" key="7">
    <source>
        <dbReference type="ARBA" id="ARBA00023054"/>
    </source>
</evidence>
<keyword evidence="7" id="KW-0175">Coiled coil</keyword>
<keyword evidence="6 8" id="KW-0040">ANK repeat</keyword>
<feature type="compositionally biased region" description="Low complexity" evidence="10">
    <location>
        <begin position="2412"/>
        <end position="2421"/>
    </location>
</feature>
<protein>
    <recommendedName>
        <fullName evidence="11">K Homology domain-containing protein</fullName>
    </recommendedName>
</protein>
<feature type="compositionally biased region" description="Basic and acidic residues" evidence="10">
    <location>
        <begin position="822"/>
        <end position="836"/>
    </location>
</feature>
<feature type="compositionally biased region" description="Polar residues" evidence="10">
    <location>
        <begin position="2937"/>
        <end position="2946"/>
    </location>
</feature>
<feature type="compositionally biased region" description="Polar residues" evidence="10">
    <location>
        <begin position="3053"/>
        <end position="3075"/>
    </location>
</feature>
<evidence type="ECO:0000256" key="5">
    <source>
        <dbReference type="ARBA" id="ARBA00022884"/>
    </source>
</evidence>
<sequence>MRGASSDKTMFSRTLIAACNDNDVNTVRSLLGKGNVNINESIDDGDSLLSMACSAGYYELAQVLLAMSAAQVEDKGQKDRTPLMEAASAGHLEIVKLLLSHNADVNAHCATGNTPLMFACTGGHVEVVKELLKHGANVEEQNENGHTPLMEAAAAGHVDVAKVLLEHGAGINTHSNEFKESALTLACYKGHLNMVRFLLQAGADQEHKTDEMHTALMEASMDGHVEVARLLLDSGAQVNMPTDSFESPLTLAACGGHVELATLLIERGANIEEVNDEGYTPLMEAAREGHVEVVALLLSKGANINATTEETQETALTLACCGGFSEVAEYLIKHGANLELGASTPLMEAAQEGHTDLVRFLLENKANVHAETQTGDTALTHACENGHTDAAEVLLSYGAELEHESEGGRTPLMKACRAGHLCTVKFLIQKGADVNKQTSSNDHTPLSLACAGGHQAVVEYLLKSGADPFHKLKDNSTMLIEAAKGGHTRVVELLFKYPHFIQNHQNELQSAAAAAAAAANAANAAGMNNSTGTNAAATNQLHLINLQQQKQLQQQHKQLQQQLQLQLQQLSAPPGLHEVSEAVRASNQQIFHQQQFTTNQNTLTAGNEYLDEQLQLAAAAVSSDVNSQGCGEEYAAIDINSLSAQQQEALIAKSRLFHLQAGFEKQNVPPSLVPVSYLELAAPAPGSSVGNSGDGAENNLALNQNLLSVAPGVADATDMQHMLVASGPIPQNIAPTQAMVMQELFDANNSQTLTLAPTTLPPGTQFVLGQPTAQQLQQQQQSQQQQLPQQQQPTQRMVMKSNQKSGGITNASEVSQSTAISDRPKAKPVSKKDGKMLRKSSTQASVLALQQQQQQLQQQQQQQQQQPVFRQNQMVSIYNNLPMLITNDATPTLQAQQAIMNHMVFAAQQQQQQQIALDVNNSNNVNGGVIALSNSPASPLASPSSGASAVFNTQQQQEYQQLMEIGSNVESEQQQLQNQAVQELQEALGQAVLDPKLAIATNNSSTTDSLNALSKTNAAAAAAAVAKACGLNPAEQQECLKKLQEGWQIVDLRQRISHKQPKSPVETPPDKQQLLMEAVLNANELLESVDGCEVNSEMKNLATLCTAAAAAAAVSVPSEEFKPDLSHGLDPESIKKDPEGDTEDRVDSHLILGDRETITTEDVVEGSEETAPDEDTNPEADQQFEEVTATTTTTTPNEENTECDLNSPSKNIKLSQRLESLMSTVPLKPDDLSQAFQDLRHEISTDVLTVFPQNVNVKYTGSQALSNALQQHFAQHAIGSNSKEVGSEAANIACSDLIETAEATAASPDPDLIYPASMDTETLKQFANAANAATASQAGPVAAVATGDNEEAIREEMYDIEVEMDEFFHVIHNVHDPALQEFANNLNCGDLADFGINSISNAAAQQQYQQAVAASTALDKTIDVDSETDSNHDTALTLACAGGHEELVELLINRGANIEHRDKKGFTPLILAATAGHEKVVDILLKHGADLEAQSERTKDTPLSLACSGGRYEVVELLLSVGANKEHRNVSDYTPLSLAASGGYVNIIKLLLSNGAEINSRTGSKLGISPLMLAAMNGHTAAVKLLLDQGSDINAQIETNRNTALTLACFQGRHEVVSLLLDRKANVEHRAKTGLTPLMEAASGGYIEVGRVLLDKGADVNAAPVPTSRDTALTIAADKGHLKFVELLLLRGAAVEVKNKKGNSPLWLAAHGGHLSVVEILYGHNADIDSQDNRRVSCLMAAFRKGHTKVVKWMVQYVTQFPSDQEMHRFLSTISDKELSEKCYDCMKIIRAAKEAQAVKANKNASILLEELDMERTREETRRAAAARRRERKKKKKMEKKEEKRRQMEEASGSIHGNDPDNDKDSDKEEDSDHEENNIGEDDDDQPIPQNYREEGDSGIDQGSCSSTDMKANGINSNSVAEKPIGVGAKSKPKKKKQLVTRNSSPVVEENLNLSSRSSGQNKQANAKKDEQPAVSKSSGSSKRNQEANAQSNTLQSRAHPTPNNANTKKLEPHNRKDDLVALPNTNNTIFFAPPAVTNTNGKKKDLSRQREKENLAPKETSANTASSQLSHNSTHQHKPQQQQQQSKLDSACGGGNRKSLVFSATKNPEDSTKKESMDHSSTAVLSAAKTSLPSKRSENGWKEVVRKSSTQQGSSTAASSSSSTTTSTTNPISTSTSSGLGVSTTSTVTSTMPEMTCKKVQVPVNAISRVIGRAGSNINAIRATTGAHIEVEKQGKNQSERSITIKGLTEATKQAHMLILALIKDPDVDILQMLPRINTSIKASTVPAASSCYSSASTMTVGMWDNKTALAVTSNSAQGNMSSGSSTASSVSSTTGTITHQSTSLGGTGSKSGALSNSKSSSKSQGTPNACPKPQTGRTQPNKPFYSQQSLPTSRGAVSSSNTGSKHKEVSGGTKSLQSSSISSAYISTGTQKIGLGSKQAANINYGGVVNTQTFAAKLLTGGSSTGTGGNNNLSPKKSDLLGGTRPGITAPYGRGKPMPSSSIPPLGGANTSNALAGPIGTFNVAEAAAAVAAANAAAAAAAAASAANSIVSSSAHHARSVTPIGPPNKQRSSTPIGNNMTTQQQSPNTQAGNASQQCAHLSNCNLQRQSNQLQQQTQQSQSNLHMNTSIQESSTVSSGAPMPSSGNFGAQLAAKISSEYTLFNDYHQSQWGSTDNSQIYSNQSALVNDNLPQADASKAPGYNRNILSSPVGSSKASSSHSTSPPGVISSLVVPTQQTLAILPESGIGPVGTIPAGARSPGSALVAGASAVEQTTVPTSITSSNSSNVSQPSSVAEAVSPGVIKPPAPIGQPSTSASQTSSSAAPPSGLAIQRPTSSQHRANNTSNTGPTTSSALSDVQTATLNFGPIGSGTNSRVNGPPGAIGEQPSVNRYYDHSQMNAAANAHQMNFPMDPSLVHQSFGATVSRLNPRASVFGQPSNTNKVQQPPPAVQPTISSGIFHQQPNQQQQQQQQPPPPPQQQSGGVNSVSNFNAAPGKPLPSTTGLAPARPQSQPQVGQSQRWYGGDYSTAYIPPNARDILNLENGNGGTNTPAAMSPNQNNAVSVPNAGSTGLLQTPPQMNQPQQQQTDDMRKIPRPIGTERASWKYNNYPNMGNMGMNVGGNVGTAVGLASMDDTLAAMAAVAAGMPGGPGGPMPPWMLGADKQQAAAAQQQQQQHSNWMKQQYRYYGGGGLGVNPAEYHHQQDQFHMALDYHNTMPPPNLNQSQPMNLIPTFPYPHFVGHVGGAEMSHMPDKVELWDHHDKHSWASNWSN</sequence>
<feature type="compositionally biased region" description="Polar residues" evidence="10">
    <location>
        <begin position="1940"/>
        <end position="1965"/>
    </location>
</feature>
<feature type="repeat" description="ANK" evidence="8">
    <location>
        <begin position="1701"/>
        <end position="1733"/>
    </location>
</feature>
<dbReference type="STRING" id="7398.A0A1A9Z9N6"/>
<feature type="region of interest" description="Disordered" evidence="10">
    <location>
        <begin position="2694"/>
        <end position="2731"/>
    </location>
</feature>
<dbReference type="EnsemblMetazoa" id="GPAI007923-RA">
    <property type="protein sequence ID" value="GPAI007923-PA"/>
    <property type="gene ID" value="GPAI007923"/>
</dbReference>
<feature type="compositionally biased region" description="Acidic residues" evidence="10">
    <location>
        <begin position="1868"/>
        <end position="1886"/>
    </location>
</feature>
<feature type="repeat" description="ANK" evidence="8">
    <location>
        <begin position="441"/>
        <end position="467"/>
    </location>
</feature>
<feature type="compositionally biased region" description="Low complexity" evidence="10">
    <location>
        <begin position="2611"/>
        <end position="2626"/>
    </location>
</feature>
<reference evidence="12" key="2">
    <citation type="submission" date="2020-05" db="UniProtKB">
        <authorList>
            <consortium name="EnsemblMetazoa"/>
        </authorList>
    </citation>
    <scope>IDENTIFICATION</scope>
    <source>
        <strain evidence="12">IAEA</strain>
    </source>
</reference>
<keyword evidence="3" id="KW-0597">Phosphoprotein</keyword>
<feature type="repeat" description="ANK" evidence="8">
    <location>
        <begin position="1668"/>
        <end position="1700"/>
    </location>
</feature>
<feature type="compositionally biased region" description="Polar residues" evidence="10">
    <location>
        <begin position="2983"/>
        <end position="2993"/>
    </location>
</feature>
<feature type="compositionally biased region" description="Basic and acidic residues" evidence="10">
    <location>
        <begin position="2043"/>
        <end position="2057"/>
    </location>
</feature>
<dbReference type="GO" id="GO:0005737">
    <property type="term" value="C:cytoplasm"/>
    <property type="evidence" value="ECO:0007669"/>
    <property type="project" value="UniProtKB-SubCell"/>
</dbReference>
<feature type="compositionally biased region" description="Basic and acidic residues" evidence="10">
    <location>
        <begin position="1858"/>
        <end position="1867"/>
    </location>
</feature>
<dbReference type="FunFam" id="1.25.40.20:FF:000156">
    <property type="entry name" value="ankyrin repeat and KH domain-containing protein 1-like isoform X6"/>
    <property type="match status" value="1"/>
</dbReference>
<dbReference type="GO" id="GO:0005634">
    <property type="term" value="C:nucleus"/>
    <property type="evidence" value="ECO:0007669"/>
    <property type="project" value="UniProtKB-ARBA"/>
</dbReference>
<feature type="region of interest" description="Disordered" evidence="10">
    <location>
        <begin position="1120"/>
        <end position="1208"/>
    </location>
</feature>
<feature type="repeat" description="ANK" evidence="8">
    <location>
        <begin position="374"/>
        <end position="406"/>
    </location>
</feature>
<dbReference type="PRINTS" id="PR01415">
    <property type="entry name" value="ANKYRIN"/>
</dbReference>
<feature type="compositionally biased region" description="Basic and acidic residues" evidence="10">
    <location>
        <begin position="1839"/>
        <end position="1849"/>
    </location>
</feature>
<feature type="compositionally biased region" description="Polar residues" evidence="10">
    <location>
        <begin position="2377"/>
        <end position="2405"/>
    </location>
</feature>
<feature type="repeat" description="ANK" evidence="8">
    <location>
        <begin position="1531"/>
        <end position="1563"/>
    </location>
</feature>
<dbReference type="SUPFAM" id="SSF54791">
    <property type="entry name" value="Eukaryotic type KH-domain (KH-domain type I)"/>
    <property type="match status" value="1"/>
</dbReference>
<dbReference type="GO" id="GO:0003723">
    <property type="term" value="F:RNA binding"/>
    <property type="evidence" value="ECO:0007669"/>
    <property type="project" value="UniProtKB-UniRule"/>
</dbReference>
<dbReference type="PROSITE" id="PS50084">
    <property type="entry name" value="KH_TYPE_1"/>
    <property type="match status" value="1"/>
</dbReference>
<feature type="repeat" description="ANK" evidence="8">
    <location>
        <begin position="211"/>
        <end position="243"/>
    </location>
</feature>
<feature type="compositionally biased region" description="Low complexity" evidence="10">
    <location>
        <begin position="2323"/>
        <end position="2367"/>
    </location>
</feature>
<feature type="domain" description="K Homology" evidence="11">
    <location>
        <begin position="2195"/>
        <end position="2265"/>
    </location>
</feature>
<dbReference type="GO" id="GO:0010468">
    <property type="term" value="P:regulation of gene expression"/>
    <property type="evidence" value="ECO:0007669"/>
    <property type="project" value="UniProtKB-ARBA"/>
</dbReference>
<feature type="compositionally biased region" description="Low complexity" evidence="10">
    <location>
        <begin position="2963"/>
        <end position="2973"/>
    </location>
</feature>
<feature type="region of interest" description="Disordered" evidence="10">
    <location>
        <begin position="2464"/>
        <end position="2508"/>
    </location>
</feature>
<dbReference type="PROSITE" id="PS50088">
    <property type="entry name" value="ANK_REPEAT"/>
    <property type="match status" value="21"/>
</dbReference>
<dbReference type="Pfam" id="PF13637">
    <property type="entry name" value="Ank_4"/>
    <property type="match status" value="1"/>
</dbReference>
<feature type="repeat" description="ANK" evidence="8">
    <location>
        <begin position="407"/>
        <end position="439"/>
    </location>
</feature>
<feature type="region of interest" description="Disordered" evidence="10">
    <location>
        <begin position="2933"/>
        <end position="3023"/>
    </location>
</feature>
<evidence type="ECO:0000256" key="4">
    <source>
        <dbReference type="ARBA" id="ARBA00022737"/>
    </source>
</evidence>
<dbReference type="SMART" id="SM00248">
    <property type="entry name" value="ANK"/>
    <property type="match status" value="25"/>
</dbReference>
<feature type="repeat" description="ANK" evidence="8">
    <location>
        <begin position="78"/>
        <end position="110"/>
    </location>
</feature>
<evidence type="ECO:0000313" key="12">
    <source>
        <dbReference type="EnsemblMetazoa" id="GPAI007923-PA"/>
    </source>
</evidence>
<dbReference type="FunFam" id="1.25.40.20:FF:000046">
    <property type="entry name" value="Ankyrin repeat and KH domain-containing protein 1"/>
    <property type="match status" value="1"/>
</dbReference>
<feature type="repeat" description="ANK" evidence="8">
    <location>
        <begin position="178"/>
        <end position="210"/>
    </location>
</feature>
<feature type="compositionally biased region" description="Polar residues" evidence="10">
    <location>
        <begin position="3001"/>
        <end position="3022"/>
    </location>
</feature>
<dbReference type="FunFam" id="1.25.40.20:FF:000131">
    <property type="entry name" value="ankyrin repeat domain-containing protein 17 isoform X1"/>
    <property type="match status" value="1"/>
</dbReference>
<feature type="compositionally biased region" description="Low complexity" evidence="10">
    <location>
        <begin position="2710"/>
        <end position="2731"/>
    </location>
</feature>
<organism evidence="12 13">
    <name type="scientific">Glossina pallidipes</name>
    <name type="common">Tsetse fly</name>
    <dbReference type="NCBI Taxonomy" id="7398"/>
    <lineage>
        <taxon>Eukaryota</taxon>
        <taxon>Metazoa</taxon>
        <taxon>Ecdysozoa</taxon>
        <taxon>Arthropoda</taxon>
        <taxon>Hexapoda</taxon>
        <taxon>Insecta</taxon>
        <taxon>Pterygota</taxon>
        <taxon>Neoptera</taxon>
        <taxon>Endopterygota</taxon>
        <taxon>Diptera</taxon>
        <taxon>Brachycera</taxon>
        <taxon>Muscomorpha</taxon>
        <taxon>Hippoboscoidea</taxon>
        <taxon>Glossinidae</taxon>
        <taxon>Glossina</taxon>
    </lineage>
</organism>
<feature type="repeat" description="ANK" evidence="8">
    <location>
        <begin position="1566"/>
        <end position="1598"/>
    </location>
</feature>
<feature type="repeat" description="ANK" evidence="8">
    <location>
        <begin position="1633"/>
        <end position="1665"/>
    </location>
</feature>
<dbReference type="InterPro" id="IPR004087">
    <property type="entry name" value="KH_dom"/>
</dbReference>
<keyword evidence="5 9" id="KW-0694">RNA-binding</keyword>
<feature type="compositionally biased region" description="Polar residues" evidence="10">
    <location>
        <begin position="800"/>
        <end position="820"/>
    </location>
</feature>
<feature type="compositionally biased region" description="Low complexity" evidence="10">
    <location>
        <begin position="2813"/>
        <end position="2829"/>
    </location>
</feature>
<feature type="region of interest" description="Disordered" evidence="10">
    <location>
        <begin position="771"/>
        <end position="844"/>
    </location>
</feature>
<dbReference type="FunFam" id="1.25.40.20:FF:000055">
    <property type="entry name" value="ankyrin repeat domain-containing protein 17 isoform X2"/>
    <property type="match status" value="1"/>
</dbReference>
<keyword evidence="2" id="KW-0963">Cytoplasm</keyword>
<feature type="compositionally biased region" description="Low complexity" evidence="10">
    <location>
        <begin position="771"/>
        <end position="795"/>
    </location>
</feature>
<name>A0A1A9Z9N6_GLOPL</name>
<feature type="compositionally biased region" description="Acidic residues" evidence="10">
    <location>
        <begin position="1162"/>
        <end position="1184"/>
    </location>
</feature>
<feature type="compositionally biased region" description="Low complexity" evidence="10">
    <location>
        <begin position="2149"/>
        <end position="2190"/>
    </location>
</feature>
<dbReference type="InterPro" id="IPR004088">
    <property type="entry name" value="KH_dom_type_1"/>
</dbReference>
<feature type="compositionally biased region" description="Low complexity" evidence="10">
    <location>
        <begin position="2844"/>
        <end position="2855"/>
    </location>
</feature>
<dbReference type="Pfam" id="PF12796">
    <property type="entry name" value="Ank_2"/>
    <property type="match status" value="9"/>
</dbReference>
<keyword evidence="4" id="KW-0677">Repeat</keyword>
<feature type="compositionally biased region" description="Basic and acidic residues" evidence="10">
    <location>
        <begin position="2136"/>
        <end position="2147"/>
    </location>
</feature>
<feature type="region of interest" description="Disordered" evidence="10">
    <location>
        <begin position="1817"/>
        <end position="2190"/>
    </location>
</feature>
<dbReference type="PANTHER" id="PTHR23206:SF8">
    <property type="entry name" value="ANKYRIN REPEAT AND KH DOMAIN-CONTAINING 1"/>
    <property type="match status" value="1"/>
</dbReference>
<feature type="compositionally biased region" description="Basic and acidic residues" evidence="10">
    <location>
        <begin position="2108"/>
        <end position="2119"/>
    </location>
</feature>
<feature type="region of interest" description="Disordered" evidence="10">
    <location>
        <begin position="2611"/>
        <end position="2646"/>
    </location>
</feature>
<feature type="compositionally biased region" description="Basic residues" evidence="10">
    <location>
        <begin position="1825"/>
        <end position="1838"/>
    </location>
</feature>
<feature type="repeat" description="ANK" evidence="8">
    <location>
        <begin position="111"/>
        <end position="143"/>
    </location>
</feature>
<evidence type="ECO:0000256" key="8">
    <source>
        <dbReference type="PROSITE-ProRule" id="PRU00023"/>
    </source>
</evidence>
<dbReference type="InterPro" id="IPR002110">
    <property type="entry name" value="Ankyrin_rpt"/>
</dbReference>
<feature type="region of interest" description="Disordered" evidence="10">
    <location>
        <begin position="2316"/>
        <end position="2421"/>
    </location>
</feature>
<evidence type="ECO:0000256" key="10">
    <source>
        <dbReference type="SAM" id="MobiDB-lite"/>
    </source>
</evidence>
<dbReference type="Pfam" id="PF00013">
    <property type="entry name" value="KH_1"/>
    <property type="match status" value="1"/>
</dbReference>
<feature type="repeat" description="ANK" evidence="8">
    <location>
        <begin position="1464"/>
        <end position="1496"/>
    </location>
</feature>
<feature type="compositionally biased region" description="Polar residues" evidence="10">
    <location>
        <begin position="2627"/>
        <end position="2646"/>
    </location>
</feature>
<proteinExistence type="predicted"/>
<dbReference type="InterPro" id="IPR047373">
    <property type="entry name" value="KH-I_MASK"/>
</dbReference>
<dbReference type="Gene3D" id="3.30.1370.10">
    <property type="entry name" value="K Homology domain, type 1"/>
    <property type="match status" value="1"/>
</dbReference>
<feature type="compositionally biased region" description="Polar residues" evidence="10">
    <location>
        <begin position="2061"/>
        <end position="2074"/>
    </location>
</feature>
<evidence type="ECO:0000313" key="13">
    <source>
        <dbReference type="Proteomes" id="UP000092445"/>
    </source>
</evidence>
<dbReference type="InterPro" id="IPR036612">
    <property type="entry name" value="KH_dom_type_1_sf"/>
</dbReference>
<feature type="compositionally biased region" description="Basic and acidic residues" evidence="10">
    <location>
        <begin position="1120"/>
        <end position="1158"/>
    </location>
</feature>
<dbReference type="Gene3D" id="1.25.40.20">
    <property type="entry name" value="Ankyrin repeat-containing domain"/>
    <property type="match status" value="8"/>
</dbReference>
<reference evidence="13" key="1">
    <citation type="submission" date="2014-03" db="EMBL/GenBank/DDBJ databases">
        <authorList>
            <person name="Aksoy S."/>
            <person name="Warren W."/>
            <person name="Wilson R.K."/>
        </authorList>
    </citation>
    <scope>NUCLEOTIDE SEQUENCE [LARGE SCALE GENOMIC DNA]</scope>
    <source>
        <strain evidence="13">IAEA</strain>
    </source>
</reference>
<dbReference type="PROSITE" id="PS50297">
    <property type="entry name" value="ANK_REP_REGION"/>
    <property type="match status" value="19"/>
</dbReference>
<feature type="repeat" description="ANK" evidence="8">
    <location>
        <begin position="311"/>
        <end position="343"/>
    </location>
</feature>
<dbReference type="Proteomes" id="UP000092445">
    <property type="component" value="Unassembled WGS sequence"/>
</dbReference>
<dbReference type="GO" id="GO:0045087">
    <property type="term" value="P:innate immune response"/>
    <property type="evidence" value="ECO:0007669"/>
    <property type="project" value="TreeGrafter"/>
</dbReference>
<feature type="region of interest" description="Disordered" evidence="10">
    <location>
        <begin position="2779"/>
        <end position="2890"/>
    </location>
</feature>
<dbReference type="PANTHER" id="PTHR23206">
    <property type="entry name" value="MASK PROTEIN"/>
    <property type="match status" value="1"/>
</dbReference>
<dbReference type="InterPro" id="IPR036770">
    <property type="entry name" value="Ankyrin_rpt-contain_sf"/>
</dbReference>
<dbReference type="Pfam" id="PF00023">
    <property type="entry name" value="Ank"/>
    <property type="match status" value="1"/>
</dbReference>
<dbReference type="CDD" id="cd22404">
    <property type="entry name" value="KH-I_MASK"/>
    <property type="match status" value="1"/>
</dbReference>
<dbReference type="InterPro" id="IPR051631">
    <property type="entry name" value="Ankyrin-KH/SAM_domain"/>
</dbReference>
<evidence type="ECO:0000256" key="9">
    <source>
        <dbReference type="PROSITE-ProRule" id="PRU00117"/>
    </source>
</evidence>
<feature type="compositionally biased region" description="Polar residues" evidence="10">
    <location>
        <begin position="2571"/>
        <end position="2598"/>
    </location>
</feature>
<feature type="repeat" description="ANK" evidence="8">
    <location>
        <begin position="1498"/>
        <end position="1530"/>
    </location>
</feature>
<feature type="region of interest" description="Disordered" evidence="10">
    <location>
        <begin position="3042"/>
        <end position="3101"/>
    </location>
</feature>
<feature type="repeat" description="ANK" evidence="8">
    <location>
        <begin position="144"/>
        <end position="176"/>
    </location>
</feature>
<evidence type="ECO:0000256" key="3">
    <source>
        <dbReference type="ARBA" id="ARBA00022553"/>
    </source>
</evidence>
<dbReference type="FunFam" id="1.25.40.20:FF:000012">
    <property type="entry name" value="ankyrin repeat domain-containing protein 17 isoform X1"/>
    <property type="match status" value="1"/>
</dbReference>
<dbReference type="SMART" id="SM00322">
    <property type="entry name" value="KH"/>
    <property type="match status" value="1"/>
</dbReference>
<feature type="compositionally biased region" description="Polar residues" evidence="10">
    <location>
        <begin position="2856"/>
        <end position="2865"/>
    </location>
</feature>
<feature type="repeat" description="ANK" evidence="8">
    <location>
        <begin position="1600"/>
        <end position="1632"/>
    </location>
</feature>
<dbReference type="VEuPathDB" id="VectorBase:GPAI007923"/>
<comment type="subcellular location">
    <subcellularLocation>
        <location evidence="1">Cytoplasm</location>
    </subcellularLocation>
</comment>
<dbReference type="SUPFAM" id="SSF48403">
    <property type="entry name" value="Ankyrin repeat"/>
    <property type="match status" value="3"/>
</dbReference>
<feature type="compositionally biased region" description="Low complexity" evidence="10">
    <location>
        <begin position="2779"/>
        <end position="2795"/>
    </location>
</feature>
<feature type="repeat" description="ANK" evidence="8">
    <location>
        <begin position="341"/>
        <end position="373"/>
    </location>
</feature>
<feature type="compositionally biased region" description="Polar residues" evidence="10">
    <location>
        <begin position="1901"/>
        <end position="1920"/>
    </location>
</feature>
<feature type="repeat" description="ANK" evidence="8">
    <location>
        <begin position="277"/>
        <end position="309"/>
    </location>
</feature>
<feature type="region of interest" description="Disordered" evidence="10">
    <location>
        <begin position="2559"/>
        <end position="2598"/>
    </location>
</feature>
<evidence type="ECO:0000256" key="1">
    <source>
        <dbReference type="ARBA" id="ARBA00004496"/>
    </source>
</evidence>
<feature type="compositionally biased region" description="Polar residues" evidence="10">
    <location>
        <begin position="2120"/>
        <end position="2135"/>
    </location>
</feature>
<feature type="repeat" description="ANK" evidence="8">
    <location>
        <begin position="1431"/>
        <end position="1463"/>
    </location>
</feature>
<accession>A0A1A9Z9N6</accession>
<evidence type="ECO:0000259" key="11">
    <source>
        <dbReference type="SMART" id="SM00322"/>
    </source>
</evidence>
<feature type="compositionally biased region" description="Low complexity" evidence="10">
    <location>
        <begin position="3076"/>
        <end position="3089"/>
    </location>
</feature>
<feature type="compositionally biased region" description="Polar residues" evidence="10">
    <location>
        <begin position="1975"/>
        <end position="2008"/>
    </location>
</feature>
<evidence type="ECO:0000256" key="6">
    <source>
        <dbReference type="ARBA" id="ARBA00023043"/>
    </source>
</evidence>
<feature type="compositionally biased region" description="Basic and acidic residues" evidence="10">
    <location>
        <begin position="2009"/>
        <end position="2020"/>
    </location>
</feature>
<keyword evidence="13" id="KW-1185">Reference proteome</keyword>